<comment type="caution">
    <text evidence="1">The sequence shown here is derived from an EMBL/GenBank/DDBJ whole genome shotgun (WGS) entry which is preliminary data.</text>
</comment>
<feature type="non-terminal residue" evidence="1">
    <location>
        <position position="271"/>
    </location>
</feature>
<gene>
    <name evidence="1" type="ORF">S01H1_35067</name>
</gene>
<dbReference type="EMBL" id="BARS01021879">
    <property type="protein sequence ID" value="GAG08713.1"/>
    <property type="molecule type" value="Genomic_DNA"/>
</dbReference>
<accession>X0V8A2</accession>
<evidence type="ECO:0000313" key="1">
    <source>
        <dbReference type="EMBL" id="GAG08713.1"/>
    </source>
</evidence>
<feature type="non-terminal residue" evidence="1">
    <location>
        <position position="1"/>
    </location>
</feature>
<dbReference type="AlphaFoldDB" id="X0V8A2"/>
<protein>
    <submittedName>
        <fullName evidence="1">Uncharacterized protein</fullName>
    </submittedName>
</protein>
<sequence>ILIEFLRVKRLKTGGEEAAKSHKLVHTIGNQIAYINFNNELRLLGDIENLERPYLETLSDSVKKEFKNEDFANGHISSNENRIYITAPANDRLWINETRQNRDGTFSRFWHPPQYYPVRNLSIIDSVIHGHSNRVPETYKLFDGEDDNGNTFKVKMAFAYRNFRTRDMLKTCDEWMTEGYGTKNTKIAVILNYDYEGSTFEKKYEMDLSNEKALFQGALPSGIGTEPIGTGGVPTRTEALLPKFKWIEEFPPQDFFEIQEIYETDAQDSQW</sequence>
<reference evidence="1" key="1">
    <citation type="journal article" date="2014" name="Front. Microbiol.">
        <title>High frequency of phylogenetically diverse reductive dehalogenase-homologous genes in deep subseafloor sedimentary metagenomes.</title>
        <authorList>
            <person name="Kawai M."/>
            <person name="Futagami T."/>
            <person name="Toyoda A."/>
            <person name="Takaki Y."/>
            <person name="Nishi S."/>
            <person name="Hori S."/>
            <person name="Arai W."/>
            <person name="Tsubouchi T."/>
            <person name="Morono Y."/>
            <person name="Uchiyama I."/>
            <person name="Ito T."/>
            <person name="Fujiyama A."/>
            <person name="Inagaki F."/>
            <person name="Takami H."/>
        </authorList>
    </citation>
    <scope>NUCLEOTIDE SEQUENCE</scope>
    <source>
        <strain evidence="1">Expedition CK06-06</strain>
    </source>
</reference>
<proteinExistence type="predicted"/>
<organism evidence="1">
    <name type="scientific">marine sediment metagenome</name>
    <dbReference type="NCBI Taxonomy" id="412755"/>
    <lineage>
        <taxon>unclassified sequences</taxon>
        <taxon>metagenomes</taxon>
        <taxon>ecological metagenomes</taxon>
    </lineage>
</organism>
<name>X0V8A2_9ZZZZ</name>